<organism evidence="2 3">
    <name type="scientific">Trichonephila clavata</name>
    <name type="common">Joro spider</name>
    <name type="synonym">Nephila clavata</name>
    <dbReference type="NCBI Taxonomy" id="2740835"/>
    <lineage>
        <taxon>Eukaryota</taxon>
        <taxon>Metazoa</taxon>
        <taxon>Ecdysozoa</taxon>
        <taxon>Arthropoda</taxon>
        <taxon>Chelicerata</taxon>
        <taxon>Arachnida</taxon>
        <taxon>Araneae</taxon>
        <taxon>Araneomorphae</taxon>
        <taxon>Entelegynae</taxon>
        <taxon>Araneoidea</taxon>
        <taxon>Nephilidae</taxon>
        <taxon>Trichonephila</taxon>
    </lineage>
</organism>
<accession>A0A8X6LW62</accession>
<proteinExistence type="predicted"/>
<sequence>MPDLPQVSNPPNNTEGCSSSTQNVSTADSLPSTSTDVQRPAQPRPGHDKITLVDQSADPVLESAPRPAQFSRLDIDTIIGNCELKSEEIPCLMAEKLPSSESDDSYGSFHNPVTSLKADGKNFLPFSEAENAPSCSHVTAELGNKLKLEEDTMQSWLAESSDDSTFHPCEEDMEQPLIDIENDSEMEEFYESKRNTKETQTNETEKSESFVDDLIQLNESPDEIVVTSPIQMQQKEPNHQSNCENNTETLRKNNQIHDSQAEKCAKEYMEYFKDVLNSNFPLQKNTSDNMQKDEVSRTVEEELQDAETNYFKRTVPCSLPEIGLPKLDLKNPLRTGVNEGCLKNIKKIGVYQNKYQCPLEESDEKCETEKGEDLTVKVIFEIPENPCSLNSRIESDVVSNKIIKEALRECPEDKADAASREESTPTDCIKDKGLHQKLFVEIPPEDPQVKTDKADAEKDEKAKEIKSILKNQQASGQKHVTFVENKGDLGMEHMGVHQENACAKIQETHPDLDTALRFMTEAYPSREDEEMLSESLNATLEPSALARPRKDSPRATELYEEIKILEGEESLPHASSVVSPERPEDKAAVNKPRNKFSKFFKSFKRKIWN</sequence>
<reference evidence="2" key="1">
    <citation type="submission" date="2020-07" db="EMBL/GenBank/DDBJ databases">
        <title>Multicomponent nature underlies the extraordinary mechanical properties of spider dragline silk.</title>
        <authorList>
            <person name="Kono N."/>
            <person name="Nakamura H."/>
            <person name="Mori M."/>
            <person name="Yoshida Y."/>
            <person name="Ohtoshi R."/>
            <person name="Malay A.D."/>
            <person name="Moran D.A.P."/>
            <person name="Tomita M."/>
            <person name="Numata K."/>
            <person name="Arakawa K."/>
        </authorList>
    </citation>
    <scope>NUCLEOTIDE SEQUENCE</scope>
</reference>
<protein>
    <submittedName>
        <fullName evidence="2">Uncharacterized protein</fullName>
    </submittedName>
</protein>
<feature type="region of interest" description="Disordered" evidence="1">
    <location>
        <begin position="190"/>
        <end position="209"/>
    </location>
</feature>
<evidence type="ECO:0000313" key="3">
    <source>
        <dbReference type="Proteomes" id="UP000887116"/>
    </source>
</evidence>
<feature type="compositionally biased region" description="Polar residues" evidence="1">
    <location>
        <begin position="1"/>
        <end position="37"/>
    </location>
</feature>
<evidence type="ECO:0000313" key="2">
    <source>
        <dbReference type="EMBL" id="GFR22209.1"/>
    </source>
</evidence>
<dbReference type="AlphaFoldDB" id="A0A8X6LW62"/>
<comment type="caution">
    <text evidence="2">The sequence shown here is derived from an EMBL/GenBank/DDBJ whole genome shotgun (WGS) entry which is preliminary data.</text>
</comment>
<dbReference type="EMBL" id="BMAO01038046">
    <property type="protein sequence ID" value="GFR22209.1"/>
    <property type="molecule type" value="Genomic_DNA"/>
</dbReference>
<feature type="region of interest" description="Disordered" evidence="1">
    <location>
        <begin position="1"/>
        <end position="70"/>
    </location>
</feature>
<keyword evidence="3" id="KW-1185">Reference proteome</keyword>
<evidence type="ECO:0000256" key="1">
    <source>
        <dbReference type="SAM" id="MobiDB-lite"/>
    </source>
</evidence>
<feature type="region of interest" description="Disordered" evidence="1">
    <location>
        <begin position="570"/>
        <end position="590"/>
    </location>
</feature>
<dbReference type="Proteomes" id="UP000887116">
    <property type="component" value="Unassembled WGS sequence"/>
</dbReference>
<name>A0A8X6LW62_TRICU</name>
<gene>
    <name evidence="2" type="primary">AVEN_34711_1</name>
    <name evidence="2" type="ORF">TNCT_462</name>
</gene>
<dbReference type="OrthoDB" id="6431337at2759"/>